<evidence type="ECO:0000259" key="1">
    <source>
        <dbReference type="PROSITE" id="PS50011"/>
    </source>
</evidence>
<dbReference type="Gene3D" id="1.10.510.10">
    <property type="entry name" value="Transferase(Phosphotransferase) domain 1"/>
    <property type="match status" value="1"/>
</dbReference>
<dbReference type="InterPro" id="IPR001245">
    <property type="entry name" value="Ser-Thr/Tyr_kinase_cat_dom"/>
</dbReference>
<sequence>MQNSSGSPKLWMCSVFHAILGTGGGKVAFAQDTQFRHVAIKLVPEGTDELRILQLLSRQSPQTLRENCLIPVLGFLPIKGFWFVIIPRWGTSISLPRLETLQNVVQIMHSMLKGLTFLHSLNIVHRDLCLRNVLVNHFSSDHSKHYNPWRAELRQAGSLLHAIFDFDLSVIAPPDVKKSEFRLPYDMSWYGSYNQPFDTAQGEFDYDPFAFDVGTMGREFCDWFQHLSADLPLLAPLLDGMTTRNIPRRLTASQALHFLEARLQELSDADLQRPFYETTEHPDYDRYDRWHLVRPYRLRKQMGNL</sequence>
<evidence type="ECO:0000313" key="2">
    <source>
        <dbReference type="EMBL" id="CAA7268460.1"/>
    </source>
</evidence>
<name>A0A8S0WFZ1_CYCAE</name>
<proteinExistence type="predicted"/>
<dbReference type="SUPFAM" id="SSF56112">
    <property type="entry name" value="Protein kinase-like (PK-like)"/>
    <property type="match status" value="1"/>
</dbReference>
<accession>A0A8S0WFZ1</accession>
<dbReference type="EMBL" id="CACVBS010000068">
    <property type="protein sequence ID" value="CAA7268460.1"/>
    <property type="molecule type" value="Genomic_DNA"/>
</dbReference>
<gene>
    <name evidence="2" type="ORF">AAE3_LOCUS10898</name>
</gene>
<dbReference type="OrthoDB" id="2722301at2759"/>
<organism evidence="2 3">
    <name type="scientific">Cyclocybe aegerita</name>
    <name type="common">Black poplar mushroom</name>
    <name type="synonym">Agrocybe aegerita</name>
    <dbReference type="NCBI Taxonomy" id="1973307"/>
    <lineage>
        <taxon>Eukaryota</taxon>
        <taxon>Fungi</taxon>
        <taxon>Dikarya</taxon>
        <taxon>Basidiomycota</taxon>
        <taxon>Agaricomycotina</taxon>
        <taxon>Agaricomycetes</taxon>
        <taxon>Agaricomycetidae</taxon>
        <taxon>Agaricales</taxon>
        <taxon>Agaricineae</taxon>
        <taxon>Bolbitiaceae</taxon>
        <taxon>Cyclocybe</taxon>
    </lineage>
</organism>
<dbReference type="GO" id="GO:0004672">
    <property type="term" value="F:protein kinase activity"/>
    <property type="evidence" value="ECO:0007669"/>
    <property type="project" value="InterPro"/>
</dbReference>
<evidence type="ECO:0000313" key="3">
    <source>
        <dbReference type="Proteomes" id="UP000467700"/>
    </source>
</evidence>
<dbReference type="InterPro" id="IPR008266">
    <property type="entry name" value="Tyr_kinase_AS"/>
</dbReference>
<keyword evidence="3" id="KW-1185">Reference proteome</keyword>
<protein>
    <recommendedName>
        <fullName evidence="1">Protein kinase domain-containing protein</fullName>
    </recommendedName>
</protein>
<dbReference type="SMART" id="SM00220">
    <property type="entry name" value="S_TKc"/>
    <property type="match status" value="1"/>
</dbReference>
<dbReference type="PROSITE" id="PS50011">
    <property type="entry name" value="PROTEIN_KINASE_DOM"/>
    <property type="match status" value="1"/>
</dbReference>
<dbReference type="InterPro" id="IPR011009">
    <property type="entry name" value="Kinase-like_dom_sf"/>
</dbReference>
<dbReference type="PROSITE" id="PS00109">
    <property type="entry name" value="PROTEIN_KINASE_TYR"/>
    <property type="match status" value="1"/>
</dbReference>
<dbReference type="GO" id="GO:0005524">
    <property type="term" value="F:ATP binding"/>
    <property type="evidence" value="ECO:0007669"/>
    <property type="project" value="InterPro"/>
</dbReference>
<feature type="domain" description="Protein kinase" evidence="1">
    <location>
        <begin position="16"/>
        <end position="305"/>
    </location>
</feature>
<dbReference type="Pfam" id="PF07714">
    <property type="entry name" value="PK_Tyr_Ser-Thr"/>
    <property type="match status" value="1"/>
</dbReference>
<dbReference type="InterPro" id="IPR000719">
    <property type="entry name" value="Prot_kinase_dom"/>
</dbReference>
<reference evidence="2 3" key="1">
    <citation type="submission" date="2020-01" db="EMBL/GenBank/DDBJ databases">
        <authorList>
            <person name="Gupta K D."/>
        </authorList>
    </citation>
    <scope>NUCLEOTIDE SEQUENCE [LARGE SCALE GENOMIC DNA]</scope>
</reference>
<dbReference type="Proteomes" id="UP000467700">
    <property type="component" value="Unassembled WGS sequence"/>
</dbReference>
<dbReference type="AlphaFoldDB" id="A0A8S0WFZ1"/>
<comment type="caution">
    <text evidence="2">The sequence shown here is derived from an EMBL/GenBank/DDBJ whole genome shotgun (WGS) entry which is preliminary data.</text>
</comment>